<accession>A0ABT5TW58</accession>
<feature type="region of interest" description="Disordered" evidence="1">
    <location>
        <begin position="1"/>
        <end position="22"/>
    </location>
</feature>
<dbReference type="InterPro" id="IPR008269">
    <property type="entry name" value="Lon_proteolytic"/>
</dbReference>
<dbReference type="InterPro" id="IPR020568">
    <property type="entry name" value="Ribosomal_Su5_D2-typ_SF"/>
</dbReference>
<evidence type="ECO:0000313" key="5">
    <source>
        <dbReference type="Proteomes" id="UP001165561"/>
    </source>
</evidence>
<protein>
    <submittedName>
        <fullName evidence="4">Signal protein PDZ</fullName>
    </submittedName>
</protein>
<dbReference type="InterPro" id="IPR036034">
    <property type="entry name" value="PDZ_sf"/>
</dbReference>
<evidence type="ECO:0000259" key="3">
    <source>
        <dbReference type="Pfam" id="PF05362"/>
    </source>
</evidence>
<sequence>MILRRDRPAPPGPGGEVDPPVSPRTVTTVLAGAVLVLLVLALLLVPLPYAVWRPGPTVDTLSEVDDVPLIEVAEATTYPTSGELRLTTISTLGGPGYPVTAVDVLGAWLADDELVRPVESVFPQDVSREELDEQSTVQMTSSQTNATVAALTELGHEVPAVLEVRDVVPEAPAHGVVLPGDVLTSLRPAGGERTDLETFADLSAVLDTIPPGTSVVLGLEREGQEVDVEVSTMAPGPHTGGAETEGSVLGLLLRPDLDLPVDISIAIENIGGSSAGTMFALGIIDVLTPGAMTGGERIAGTGTMSLDGRVGPISGVRQKLAGAARDGADWFLAPVSNCDEVSGHVPDGLQVVAVRTLGEARDAVDAIADGEGQGLPGCSS</sequence>
<dbReference type="InterPro" id="IPR027065">
    <property type="entry name" value="Lon_Prtase"/>
</dbReference>
<dbReference type="Gene3D" id="2.30.42.10">
    <property type="match status" value="1"/>
</dbReference>
<evidence type="ECO:0000256" key="2">
    <source>
        <dbReference type="SAM" id="Phobius"/>
    </source>
</evidence>
<dbReference type="SUPFAM" id="SSF50156">
    <property type="entry name" value="PDZ domain-like"/>
    <property type="match status" value="1"/>
</dbReference>
<evidence type="ECO:0000313" key="4">
    <source>
        <dbReference type="EMBL" id="MDD9206298.1"/>
    </source>
</evidence>
<name>A0ABT5TW58_9MICO</name>
<gene>
    <name evidence="4" type="ORF">PU560_07430</name>
</gene>
<proteinExistence type="predicted"/>
<dbReference type="Proteomes" id="UP001165561">
    <property type="component" value="Unassembled WGS sequence"/>
</dbReference>
<reference evidence="4" key="1">
    <citation type="submission" date="2023-02" db="EMBL/GenBank/DDBJ databases">
        <title>Georgenia sp.10Sc9-8, isolated from a soil sample collected from the Taklamakan desert.</title>
        <authorList>
            <person name="Liu S."/>
        </authorList>
    </citation>
    <scope>NUCLEOTIDE SEQUENCE</scope>
    <source>
        <strain evidence="4">10Sc9-8</strain>
    </source>
</reference>
<evidence type="ECO:0000256" key="1">
    <source>
        <dbReference type="SAM" id="MobiDB-lite"/>
    </source>
</evidence>
<dbReference type="PANTHER" id="PTHR10046">
    <property type="entry name" value="ATP DEPENDENT LON PROTEASE FAMILY MEMBER"/>
    <property type="match status" value="1"/>
</dbReference>
<organism evidence="4 5">
    <name type="scientific">Georgenia halotolerans</name>
    <dbReference type="NCBI Taxonomy" id="3028317"/>
    <lineage>
        <taxon>Bacteria</taxon>
        <taxon>Bacillati</taxon>
        <taxon>Actinomycetota</taxon>
        <taxon>Actinomycetes</taxon>
        <taxon>Micrococcales</taxon>
        <taxon>Bogoriellaceae</taxon>
        <taxon>Georgenia</taxon>
    </lineage>
</organism>
<dbReference type="Pfam" id="PF05362">
    <property type="entry name" value="Lon_C"/>
    <property type="match status" value="1"/>
</dbReference>
<keyword evidence="2" id="KW-0472">Membrane</keyword>
<keyword evidence="5" id="KW-1185">Reference proteome</keyword>
<comment type="caution">
    <text evidence="4">The sequence shown here is derived from an EMBL/GenBank/DDBJ whole genome shotgun (WGS) entry which is preliminary data.</text>
</comment>
<dbReference type="SUPFAM" id="SSF54211">
    <property type="entry name" value="Ribosomal protein S5 domain 2-like"/>
    <property type="match status" value="1"/>
</dbReference>
<dbReference type="Gene3D" id="3.30.230.10">
    <property type="match status" value="1"/>
</dbReference>
<keyword evidence="2" id="KW-1133">Transmembrane helix</keyword>
<feature type="transmembrane region" description="Helical" evidence="2">
    <location>
        <begin position="29"/>
        <end position="52"/>
    </location>
</feature>
<feature type="domain" description="Lon proteolytic" evidence="3">
    <location>
        <begin position="272"/>
        <end position="359"/>
    </location>
</feature>
<dbReference type="EMBL" id="JARACI010000841">
    <property type="protein sequence ID" value="MDD9206298.1"/>
    <property type="molecule type" value="Genomic_DNA"/>
</dbReference>
<keyword evidence="2" id="KW-0812">Transmembrane</keyword>
<dbReference type="InterPro" id="IPR014721">
    <property type="entry name" value="Ribsml_uS5_D2-typ_fold_subgr"/>
</dbReference>